<name>A0A0N8PS60_9CHLR</name>
<dbReference type="InterPro" id="IPR024909">
    <property type="entry name" value="Cys-tRNA/MSH_ligase"/>
</dbReference>
<dbReference type="GO" id="GO:0004817">
    <property type="term" value="F:cysteine-tRNA ligase activity"/>
    <property type="evidence" value="ECO:0007669"/>
    <property type="project" value="TreeGrafter"/>
</dbReference>
<dbReference type="AlphaFoldDB" id="A0A0N8PS60"/>
<dbReference type="EMBL" id="LJCR01000761">
    <property type="protein sequence ID" value="KPV51821.1"/>
    <property type="molecule type" value="Genomic_DNA"/>
</dbReference>
<evidence type="ECO:0000256" key="4">
    <source>
        <dbReference type="ARBA" id="ARBA00022840"/>
    </source>
</evidence>
<comment type="caution">
    <text evidence="6">The sequence shown here is derived from an EMBL/GenBank/DDBJ whole genome shotgun (WGS) entry which is preliminary data.</text>
</comment>
<dbReference type="PANTHER" id="PTHR10890">
    <property type="entry name" value="CYSTEINYL-TRNA SYNTHETASE"/>
    <property type="match status" value="1"/>
</dbReference>
<evidence type="ECO:0000256" key="2">
    <source>
        <dbReference type="ARBA" id="ARBA00022598"/>
    </source>
</evidence>
<feature type="domain" description="tRNA synthetases class I catalytic" evidence="5">
    <location>
        <begin position="17"/>
        <end position="192"/>
    </location>
</feature>
<comment type="subunit">
    <text evidence="1">Monomer.</text>
</comment>
<dbReference type="GO" id="GO:0005829">
    <property type="term" value="C:cytosol"/>
    <property type="evidence" value="ECO:0007669"/>
    <property type="project" value="TreeGrafter"/>
</dbReference>
<dbReference type="Gene3D" id="3.40.50.620">
    <property type="entry name" value="HUPs"/>
    <property type="match status" value="1"/>
</dbReference>
<keyword evidence="6" id="KW-0030">Aminoacyl-tRNA synthetase</keyword>
<dbReference type="Proteomes" id="UP000050509">
    <property type="component" value="Unassembled WGS sequence"/>
</dbReference>
<dbReference type="Pfam" id="PF01406">
    <property type="entry name" value="tRNA-synt_1e"/>
    <property type="match status" value="1"/>
</dbReference>
<evidence type="ECO:0000256" key="3">
    <source>
        <dbReference type="ARBA" id="ARBA00022741"/>
    </source>
</evidence>
<proteinExistence type="predicted"/>
<evidence type="ECO:0000313" key="6">
    <source>
        <dbReference type="EMBL" id="KPV51821.1"/>
    </source>
</evidence>
<dbReference type="GO" id="GO:0006423">
    <property type="term" value="P:cysteinyl-tRNA aminoacylation"/>
    <property type="evidence" value="ECO:0007669"/>
    <property type="project" value="TreeGrafter"/>
</dbReference>
<dbReference type="InterPro" id="IPR032678">
    <property type="entry name" value="tRNA-synt_1_cat_dom"/>
</dbReference>
<evidence type="ECO:0000313" key="7">
    <source>
        <dbReference type="Proteomes" id="UP000050509"/>
    </source>
</evidence>
<keyword evidence="2" id="KW-0436">Ligase</keyword>
<dbReference type="InterPro" id="IPR014729">
    <property type="entry name" value="Rossmann-like_a/b/a_fold"/>
</dbReference>
<keyword evidence="3" id="KW-0547">Nucleotide-binding</keyword>
<organism evidence="6 7">
    <name type="scientific">Kouleothrix aurantiaca</name>
    <dbReference type="NCBI Taxonomy" id="186479"/>
    <lineage>
        <taxon>Bacteria</taxon>
        <taxon>Bacillati</taxon>
        <taxon>Chloroflexota</taxon>
        <taxon>Chloroflexia</taxon>
        <taxon>Chloroflexales</taxon>
        <taxon>Roseiflexineae</taxon>
        <taxon>Roseiflexaceae</taxon>
        <taxon>Kouleothrix</taxon>
    </lineage>
</organism>
<dbReference type="GO" id="GO:0005524">
    <property type="term" value="F:ATP binding"/>
    <property type="evidence" value="ECO:0007669"/>
    <property type="project" value="UniProtKB-KW"/>
</dbReference>
<dbReference type="PANTHER" id="PTHR10890:SF3">
    <property type="entry name" value="CYSTEINE--TRNA LIGASE, CYTOPLASMIC"/>
    <property type="match status" value="1"/>
</dbReference>
<sequence>MTISMYNTLSRSKEPLETIEPGVVKMYVCGVTVYDQAHIGHAMSALVFDIIRRYLEYRTFEVRHVVNFTDVDDKIINRANQLGRDPKELAESYVTEFMDDLKALNVQPAQEYPRATETMGEIIRFIAGLIESDHAYEAGGDVYFSVPSDPDYGKLSGRNLHDMLSGTRFEVDERKKHPADFALWKAAKPGEPF</sequence>
<dbReference type="SUPFAM" id="SSF52374">
    <property type="entry name" value="Nucleotidylyl transferase"/>
    <property type="match status" value="1"/>
</dbReference>
<gene>
    <name evidence="6" type="ORF">SE17_19030</name>
</gene>
<evidence type="ECO:0000259" key="5">
    <source>
        <dbReference type="Pfam" id="PF01406"/>
    </source>
</evidence>
<protein>
    <submittedName>
        <fullName evidence="6">Cysteinyl-tRNA synthetase</fullName>
    </submittedName>
</protein>
<keyword evidence="4" id="KW-0067">ATP-binding</keyword>
<evidence type="ECO:0000256" key="1">
    <source>
        <dbReference type="ARBA" id="ARBA00011245"/>
    </source>
</evidence>
<keyword evidence="7" id="KW-1185">Reference proteome</keyword>
<reference evidence="6 7" key="1">
    <citation type="submission" date="2015-09" db="EMBL/GenBank/DDBJ databases">
        <title>Draft genome sequence of Kouleothrix aurantiaca JCM 19913.</title>
        <authorList>
            <person name="Hemp J."/>
        </authorList>
    </citation>
    <scope>NUCLEOTIDE SEQUENCE [LARGE SCALE GENOMIC DNA]</scope>
    <source>
        <strain evidence="6 7">COM-B</strain>
    </source>
</reference>
<dbReference type="PATRIC" id="fig|186479.3.peg.10077"/>
<feature type="non-terminal residue" evidence="6">
    <location>
        <position position="193"/>
    </location>
</feature>
<accession>A0A0N8PS60</accession>